<evidence type="ECO:0000256" key="1">
    <source>
        <dbReference type="SAM" id="MobiDB-lite"/>
    </source>
</evidence>
<dbReference type="InterPro" id="IPR003134">
    <property type="entry name" value="Hs1_Cortactin"/>
</dbReference>
<dbReference type="EMBL" id="JAHRIN010033800">
    <property type="protein sequence ID" value="MEQ2202593.1"/>
    <property type="molecule type" value="Genomic_DNA"/>
</dbReference>
<evidence type="ECO:0000313" key="2">
    <source>
        <dbReference type="EMBL" id="MEQ2202593.1"/>
    </source>
</evidence>
<evidence type="ECO:0000313" key="3">
    <source>
        <dbReference type="Proteomes" id="UP001434883"/>
    </source>
</evidence>
<name>A0ABV0R384_9TELE</name>
<feature type="region of interest" description="Disordered" evidence="1">
    <location>
        <begin position="183"/>
        <end position="206"/>
    </location>
</feature>
<sequence length="206" mass="22745">MEKEVQAQRHEGDVVGCIRYPACQLQSDEQQRGLALHAAKEKPDGRRPMLPRRSELFSHEAPPIGDVRAGSGYWESRKSRGGSSCGFHKLFSLNGTTSTGTDGTPRTTGVNLFLAEEKEQRWGAKTVAGSGHQEHIDIHQLRETVSTEHTSLKQKELENMPKASHGYGGKFGVQQDRMDKVGASWVSHVSQEESHFENDPLGSSPL</sequence>
<gene>
    <name evidence="2" type="ORF">XENOCAPTIV_007915</name>
</gene>
<dbReference type="PROSITE" id="PS51090">
    <property type="entry name" value="CORTACTIN"/>
    <property type="match status" value="1"/>
</dbReference>
<proteinExistence type="predicted"/>
<comment type="caution">
    <text evidence="2">The sequence shown here is derived from an EMBL/GenBank/DDBJ whole genome shotgun (WGS) entry which is preliminary data.</text>
</comment>
<accession>A0ABV0R384</accession>
<reference evidence="2 3" key="1">
    <citation type="submission" date="2021-06" db="EMBL/GenBank/DDBJ databases">
        <authorList>
            <person name="Palmer J.M."/>
        </authorList>
    </citation>
    <scope>NUCLEOTIDE SEQUENCE [LARGE SCALE GENOMIC DNA]</scope>
    <source>
        <strain evidence="2 3">XC_2019</strain>
        <tissue evidence="2">Muscle</tissue>
    </source>
</reference>
<organism evidence="2 3">
    <name type="scientific">Xenoophorus captivus</name>
    <dbReference type="NCBI Taxonomy" id="1517983"/>
    <lineage>
        <taxon>Eukaryota</taxon>
        <taxon>Metazoa</taxon>
        <taxon>Chordata</taxon>
        <taxon>Craniata</taxon>
        <taxon>Vertebrata</taxon>
        <taxon>Euteleostomi</taxon>
        <taxon>Actinopterygii</taxon>
        <taxon>Neopterygii</taxon>
        <taxon>Teleostei</taxon>
        <taxon>Neoteleostei</taxon>
        <taxon>Acanthomorphata</taxon>
        <taxon>Ovalentaria</taxon>
        <taxon>Atherinomorphae</taxon>
        <taxon>Cyprinodontiformes</taxon>
        <taxon>Goodeidae</taxon>
        <taxon>Xenoophorus</taxon>
    </lineage>
</organism>
<protein>
    <submittedName>
        <fullName evidence="2">Uncharacterized protein</fullName>
    </submittedName>
</protein>
<dbReference type="Pfam" id="PF02218">
    <property type="entry name" value="HS1_rep"/>
    <property type="match status" value="1"/>
</dbReference>
<dbReference type="Proteomes" id="UP001434883">
    <property type="component" value="Unassembled WGS sequence"/>
</dbReference>
<keyword evidence="3" id="KW-1185">Reference proteome</keyword>